<proteinExistence type="predicted"/>
<reference evidence="2" key="1">
    <citation type="journal article" date="2014" name="Stand. Genomic Sci.">
        <title>Genome sequence of the exopolysaccharide-producing Salipiger mucosus type strain (DSM 16094(T)), a moderately halophilic member of the Roseobacter clade.</title>
        <authorList>
            <person name="Riedel T."/>
            <person name="Spring S."/>
            <person name="Fiebig A."/>
            <person name="Petersen J."/>
            <person name="Kyrpides N.C."/>
            <person name="Goker M."/>
            <person name="Klenk H.P."/>
        </authorList>
    </citation>
    <scope>NUCLEOTIDE SEQUENCE [LARGE SCALE GENOMIC DNA]</scope>
    <source>
        <strain evidence="2">DSM 16094</strain>
    </source>
</reference>
<evidence type="ECO:0000313" key="1">
    <source>
        <dbReference type="EMBL" id="EPX76774.1"/>
    </source>
</evidence>
<gene>
    <name evidence="1" type="ORF">Salmuc_04660</name>
</gene>
<name>S9RS21_9RHOB</name>
<accession>S9RS21</accession>
<dbReference type="Proteomes" id="UP000015347">
    <property type="component" value="Unassembled WGS sequence"/>
</dbReference>
<dbReference type="HOGENOM" id="CLU_1814446_0_0_5"/>
<evidence type="ECO:0000313" key="2">
    <source>
        <dbReference type="Proteomes" id="UP000015347"/>
    </source>
</evidence>
<keyword evidence="2" id="KW-1185">Reference proteome</keyword>
<dbReference type="EMBL" id="APVH01000043">
    <property type="protein sequence ID" value="EPX76774.1"/>
    <property type="molecule type" value="Genomic_DNA"/>
</dbReference>
<comment type="caution">
    <text evidence="1">The sequence shown here is derived from an EMBL/GenBank/DDBJ whole genome shotgun (WGS) entry which is preliminary data.</text>
</comment>
<dbReference type="RefSeq" id="WP_020041792.1">
    <property type="nucleotide sequence ID" value="NZ_KE557281.1"/>
</dbReference>
<sequence length="142" mass="15994">MSDHQFFSDCVGWPKPLVSCPGGLCDCVDAEDEITIERFMEEVDLEHFIEMTHMLGYTGPTPAFNDPDHPQHNPDGLPSSMTEDWHVEFCKSELFGRQVFYFKHSGIEHVYVPSGWTPSVGDIDWTIDDDCDADAELPGLAI</sequence>
<dbReference type="AlphaFoldDB" id="S9RS21"/>
<organism evidence="1 2">
    <name type="scientific">Salipiger mucosus DSM 16094</name>
    <dbReference type="NCBI Taxonomy" id="1123237"/>
    <lineage>
        <taxon>Bacteria</taxon>
        <taxon>Pseudomonadati</taxon>
        <taxon>Pseudomonadota</taxon>
        <taxon>Alphaproteobacteria</taxon>
        <taxon>Rhodobacterales</taxon>
        <taxon>Roseobacteraceae</taxon>
        <taxon>Salipiger</taxon>
    </lineage>
</organism>
<protein>
    <submittedName>
        <fullName evidence="1">Uncharacterized protein</fullName>
    </submittedName>
</protein>